<dbReference type="GO" id="GO:0004521">
    <property type="term" value="F:RNA endonuclease activity"/>
    <property type="evidence" value="ECO:0007669"/>
    <property type="project" value="InterPro"/>
</dbReference>
<dbReference type="PANTHER" id="PTHR31733">
    <property type="entry name" value="RIBONUCLEASE KAPPA"/>
    <property type="match status" value="1"/>
</dbReference>
<dbReference type="GO" id="GO:0016020">
    <property type="term" value="C:membrane"/>
    <property type="evidence" value="ECO:0007669"/>
    <property type="project" value="UniProtKB-SubCell"/>
</dbReference>
<evidence type="ECO:0000256" key="6">
    <source>
        <dbReference type="SAM" id="Phobius"/>
    </source>
</evidence>
<proteinExistence type="inferred from homology"/>
<dbReference type="InterPro" id="IPR026770">
    <property type="entry name" value="RNase_K"/>
</dbReference>
<feature type="transmembrane region" description="Helical" evidence="6">
    <location>
        <begin position="86"/>
        <end position="103"/>
    </location>
</feature>
<evidence type="ECO:0000256" key="1">
    <source>
        <dbReference type="ARBA" id="ARBA00004141"/>
    </source>
</evidence>
<keyword evidence="3 6" id="KW-0812">Transmembrane</keyword>
<reference evidence="7" key="2">
    <citation type="submission" date="2025-08" db="UniProtKB">
        <authorList>
            <consortium name="Ensembl"/>
        </authorList>
    </citation>
    <scope>IDENTIFICATION</scope>
</reference>
<evidence type="ECO:0000313" key="7">
    <source>
        <dbReference type="Ensembl" id="ENSTRUP00000073522.1"/>
    </source>
</evidence>
<protein>
    <submittedName>
        <fullName evidence="7">Ribonuclease, RNase K a</fullName>
    </submittedName>
</protein>
<evidence type="ECO:0000313" key="8">
    <source>
        <dbReference type="Proteomes" id="UP000005226"/>
    </source>
</evidence>
<evidence type="ECO:0000256" key="4">
    <source>
        <dbReference type="ARBA" id="ARBA00022989"/>
    </source>
</evidence>
<comment type="subcellular location">
    <subcellularLocation>
        <location evidence="1">Membrane</location>
        <topology evidence="1">Multi-pass membrane protein</topology>
    </subcellularLocation>
</comment>
<feature type="transmembrane region" description="Helical" evidence="6">
    <location>
        <begin position="141"/>
        <end position="161"/>
    </location>
</feature>
<keyword evidence="8" id="KW-1185">Reference proteome</keyword>
<evidence type="ECO:0000256" key="5">
    <source>
        <dbReference type="ARBA" id="ARBA00023136"/>
    </source>
</evidence>
<organism evidence="7 8">
    <name type="scientific">Takifugu rubripes</name>
    <name type="common">Japanese pufferfish</name>
    <name type="synonym">Fugu rubripes</name>
    <dbReference type="NCBI Taxonomy" id="31033"/>
    <lineage>
        <taxon>Eukaryota</taxon>
        <taxon>Metazoa</taxon>
        <taxon>Chordata</taxon>
        <taxon>Craniata</taxon>
        <taxon>Vertebrata</taxon>
        <taxon>Euteleostomi</taxon>
        <taxon>Actinopterygii</taxon>
        <taxon>Neopterygii</taxon>
        <taxon>Teleostei</taxon>
        <taxon>Neoteleostei</taxon>
        <taxon>Acanthomorphata</taxon>
        <taxon>Eupercaria</taxon>
        <taxon>Tetraodontiformes</taxon>
        <taxon>Tetradontoidea</taxon>
        <taxon>Tetraodontidae</taxon>
        <taxon>Takifugu</taxon>
    </lineage>
</organism>
<evidence type="ECO:0000256" key="3">
    <source>
        <dbReference type="ARBA" id="ARBA00022692"/>
    </source>
</evidence>
<keyword evidence="5 6" id="KW-0472">Membrane</keyword>
<sequence length="175" mass="19690">MSGDGDFFLFQSLGVFVSFSQAFHFEEVYTSSRLNLNGDRRTNIRGNSLSPRVCRCLWRSTHFSPTFLKTASKITIMRGLICGPKLAACGLVLSMWGVVIPFIDQALLGIFFTTHSAVLIEDVPLTEDDIHQEIYGLYNSIGYNCFIAAGIYVLVGLFSFCQMNNTRNEYYIVTH</sequence>
<reference evidence="7" key="3">
    <citation type="submission" date="2025-09" db="UniProtKB">
        <authorList>
            <consortium name="Ensembl"/>
        </authorList>
    </citation>
    <scope>IDENTIFICATION</scope>
</reference>
<evidence type="ECO:0000256" key="2">
    <source>
        <dbReference type="ARBA" id="ARBA00008458"/>
    </source>
</evidence>
<dbReference type="Proteomes" id="UP000005226">
    <property type="component" value="Chromosome 8"/>
</dbReference>
<dbReference type="InParanoid" id="A0A674NJV8"/>
<comment type="similarity">
    <text evidence="2">Belongs to the RNase K family.</text>
</comment>
<accession>A0A674NJV8</accession>
<dbReference type="GeneTree" id="ENSGT00390000009664"/>
<name>A0A674NJV8_TAKRU</name>
<keyword evidence="4 6" id="KW-1133">Transmembrane helix</keyword>
<dbReference type="Ensembl" id="ENSTRUT00000074124.1">
    <property type="protein sequence ID" value="ENSTRUP00000073522.1"/>
    <property type="gene ID" value="ENSTRUG00000032483.1"/>
</dbReference>
<dbReference type="AlphaFoldDB" id="A0A674NJV8"/>
<reference evidence="7 8" key="1">
    <citation type="journal article" date="2011" name="Genome Biol. Evol.">
        <title>Integration of the genetic map and genome assembly of fugu facilitates insights into distinct features of genome evolution in teleosts and mammals.</title>
        <authorList>
            <person name="Kai W."/>
            <person name="Kikuchi K."/>
            <person name="Tohari S."/>
            <person name="Chew A.K."/>
            <person name="Tay A."/>
            <person name="Fujiwara A."/>
            <person name="Hosoya S."/>
            <person name="Suetake H."/>
            <person name="Naruse K."/>
            <person name="Brenner S."/>
            <person name="Suzuki Y."/>
            <person name="Venkatesh B."/>
        </authorList>
    </citation>
    <scope>NUCLEOTIDE SEQUENCE [LARGE SCALE GENOMIC DNA]</scope>
</reference>